<dbReference type="SUPFAM" id="SSF52540">
    <property type="entry name" value="P-loop containing nucleoside triphosphate hydrolases"/>
    <property type="match status" value="1"/>
</dbReference>
<dbReference type="PANTHER" id="PTHR12812">
    <property type="entry name" value="HEPARAN SULFATE 6-O-SULFOTRANSFERASE 3"/>
    <property type="match status" value="1"/>
</dbReference>
<comment type="subcellular location">
    <subcellularLocation>
        <location evidence="1">Membrane</location>
        <topology evidence="1">Single-pass membrane protein</topology>
    </subcellularLocation>
</comment>
<dbReference type="EMBL" id="BMKW01000003">
    <property type="protein sequence ID" value="GGJ08167.1"/>
    <property type="molecule type" value="Genomic_DNA"/>
</dbReference>
<evidence type="ECO:0000256" key="1">
    <source>
        <dbReference type="ARBA" id="ARBA00004167"/>
    </source>
</evidence>
<gene>
    <name evidence="7" type="ORF">GCM10011320_13950</name>
</gene>
<evidence type="ECO:0000313" key="8">
    <source>
        <dbReference type="Proteomes" id="UP000661507"/>
    </source>
</evidence>
<evidence type="ECO:0000256" key="4">
    <source>
        <dbReference type="ARBA" id="ARBA00022989"/>
    </source>
</evidence>
<evidence type="ECO:0008006" key="9">
    <source>
        <dbReference type="Google" id="ProtNLM"/>
    </source>
</evidence>
<name>A0A917KBL0_9PROT</name>
<dbReference type="GO" id="GO:0016020">
    <property type="term" value="C:membrane"/>
    <property type="evidence" value="ECO:0007669"/>
    <property type="project" value="UniProtKB-SubCell"/>
</dbReference>
<dbReference type="GO" id="GO:0017095">
    <property type="term" value="F:heparan sulfate 6-sulfotransferase activity"/>
    <property type="evidence" value="ECO:0007669"/>
    <property type="project" value="TreeGrafter"/>
</dbReference>
<dbReference type="InterPro" id="IPR027417">
    <property type="entry name" value="P-loop_NTPase"/>
</dbReference>
<accession>A0A917KBL0</accession>
<evidence type="ECO:0000313" key="7">
    <source>
        <dbReference type="EMBL" id="GGJ08167.1"/>
    </source>
</evidence>
<keyword evidence="3" id="KW-0812">Transmembrane</keyword>
<sequence>MTTAALPPAAGRRLVFLHVAKTGGTTLDHHFAKAFAPDEICPRNIDLHQLPPDDLARYRYFSGHFVYDQLRLIPGPIFTVTVLRNPAERVISNYYFLKRHTPQHLASHPIPAADIARRCPDLLTFLRRPELEIRFLIENTMARQLAGIVHVVEGGGYVYRAAGRGIPMSELEIMHRATGALLAIDVVGFTHDLASVYARVALAFGMPQQIELARLNTRSETSASLEPVADEPVTEEARRELSRLTNLDRSLYQLARAHVAMRR</sequence>
<comment type="caution">
    <text evidence="7">The sequence shown here is derived from an EMBL/GenBank/DDBJ whole genome shotgun (WGS) entry which is preliminary data.</text>
</comment>
<organism evidence="7 8">
    <name type="scientific">Neoroseomonas lacus</name>
    <dbReference type="NCBI Taxonomy" id="287609"/>
    <lineage>
        <taxon>Bacteria</taxon>
        <taxon>Pseudomonadati</taxon>
        <taxon>Pseudomonadota</taxon>
        <taxon>Alphaproteobacteria</taxon>
        <taxon>Acetobacterales</taxon>
        <taxon>Acetobacteraceae</taxon>
        <taxon>Neoroseomonas</taxon>
    </lineage>
</organism>
<protein>
    <recommendedName>
        <fullName evidence="9">Sulfotransferase family protein</fullName>
    </recommendedName>
</protein>
<evidence type="ECO:0000256" key="6">
    <source>
        <dbReference type="ARBA" id="ARBA00023180"/>
    </source>
</evidence>
<reference evidence="7" key="2">
    <citation type="submission" date="2020-09" db="EMBL/GenBank/DDBJ databases">
        <authorList>
            <person name="Sun Q."/>
            <person name="Zhou Y."/>
        </authorList>
    </citation>
    <scope>NUCLEOTIDE SEQUENCE</scope>
    <source>
        <strain evidence="7">CGMCC 1.3617</strain>
    </source>
</reference>
<keyword evidence="6" id="KW-0325">Glycoprotein</keyword>
<keyword evidence="4" id="KW-1133">Transmembrane helix</keyword>
<dbReference type="RefSeq" id="WP_188966227.1">
    <property type="nucleotide sequence ID" value="NZ_BMKW01000003.1"/>
</dbReference>
<proteinExistence type="predicted"/>
<dbReference type="AlphaFoldDB" id="A0A917KBL0"/>
<keyword evidence="8" id="KW-1185">Reference proteome</keyword>
<dbReference type="PANTHER" id="PTHR12812:SF0">
    <property type="entry name" value="HEPARAN-SULFATE 6-O-SULFOTRANSFERASE"/>
    <property type="match status" value="1"/>
</dbReference>
<keyword evidence="5" id="KW-0472">Membrane</keyword>
<evidence type="ECO:0000256" key="2">
    <source>
        <dbReference type="ARBA" id="ARBA00022679"/>
    </source>
</evidence>
<reference evidence="7" key="1">
    <citation type="journal article" date="2014" name="Int. J. Syst. Evol. Microbiol.">
        <title>Complete genome sequence of Corynebacterium casei LMG S-19264T (=DSM 44701T), isolated from a smear-ripened cheese.</title>
        <authorList>
            <consortium name="US DOE Joint Genome Institute (JGI-PGF)"/>
            <person name="Walter F."/>
            <person name="Albersmeier A."/>
            <person name="Kalinowski J."/>
            <person name="Ruckert C."/>
        </authorList>
    </citation>
    <scope>NUCLEOTIDE SEQUENCE</scope>
    <source>
        <strain evidence="7">CGMCC 1.3617</strain>
    </source>
</reference>
<dbReference type="InterPro" id="IPR010635">
    <property type="entry name" value="Heparan_SO4-6-sulfoTrfase"/>
</dbReference>
<dbReference type="Proteomes" id="UP000661507">
    <property type="component" value="Unassembled WGS sequence"/>
</dbReference>
<evidence type="ECO:0000256" key="3">
    <source>
        <dbReference type="ARBA" id="ARBA00022692"/>
    </source>
</evidence>
<dbReference type="Gene3D" id="3.40.50.300">
    <property type="entry name" value="P-loop containing nucleotide triphosphate hydrolases"/>
    <property type="match status" value="1"/>
</dbReference>
<evidence type="ECO:0000256" key="5">
    <source>
        <dbReference type="ARBA" id="ARBA00023136"/>
    </source>
</evidence>
<keyword evidence="2" id="KW-0808">Transferase</keyword>